<dbReference type="InterPro" id="IPR004456">
    <property type="entry name" value="Pglycerate_mutase_ApgM"/>
</dbReference>
<keyword evidence="6" id="KW-0413">Isomerase</keyword>
<comment type="pathway">
    <text evidence="3">Carbohydrate degradation.</text>
</comment>
<dbReference type="RefSeq" id="WP_146683489.1">
    <property type="nucleotide sequence ID" value="NZ_CP019646.1"/>
</dbReference>
<dbReference type="EMBL" id="CP019646">
    <property type="protein sequence ID" value="AQQ71299.1"/>
    <property type="molecule type" value="Genomic_DNA"/>
</dbReference>
<dbReference type="Gene3D" id="3.40.720.10">
    <property type="entry name" value="Alkaline Phosphatase, subunit A"/>
    <property type="match status" value="1"/>
</dbReference>
<evidence type="ECO:0000259" key="7">
    <source>
        <dbReference type="Pfam" id="PF01676"/>
    </source>
</evidence>
<evidence type="ECO:0000256" key="4">
    <source>
        <dbReference type="ARBA" id="ARBA00005524"/>
    </source>
</evidence>
<accession>A0A1Q2MF66</accession>
<name>A0A1Q2MF66_9BACT</name>
<comment type="similarity">
    <text evidence="4">Belongs to the BPG-independent phosphoglycerate mutase family. A-PGAM subfamily.</text>
</comment>
<evidence type="ECO:0000256" key="5">
    <source>
        <dbReference type="ARBA" id="ARBA00023152"/>
    </source>
</evidence>
<dbReference type="InterPro" id="IPR006124">
    <property type="entry name" value="Metalloenzyme"/>
</dbReference>
<comment type="catalytic activity">
    <reaction evidence="1">
        <text>(2R)-2-phosphoglycerate = (2R)-3-phosphoglycerate</text>
        <dbReference type="Rhea" id="RHEA:15901"/>
        <dbReference type="ChEBI" id="CHEBI:58272"/>
        <dbReference type="ChEBI" id="CHEBI:58289"/>
        <dbReference type="EC" id="5.4.2.12"/>
    </reaction>
</comment>
<evidence type="ECO:0000256" key="1">
    <source>
        <dbReference type="ARBA" id="ARBA00000370"/>
    </source>
</evidence>
<dbReference type="GO" id="GO:0046872">
    <property type="term" value="F:metal ion binding"/>
    <property type="evidence" value="ECO:0007669"/>
    <property type="project" value="InterPro"/>
</dbReference>
<evidence type="ECO:0000256" key="6">
    <source>
        <dbReference type="ARBA" id="ARBA00023235"/>
    </source>
</evidence>
<dbReference type="GO" id="GO:0004619">
    <property type="term" value="F:phosphoglycerate mutase activity"/>
    <property type="evidence" value="ECO:0007669"/>
    <property type="project" value="UniProtKB-EC"/>
</dbReference>
<protein>
    <submittedName>
        <fullName evidence="8">Cofactor-independent phosphoglycerate mutase</fullName>
    </submittedName>
</protein>
<dbReference type="PANTHER" id="PTHR31209:SF4">
    <property type="entry name" value="2,3-BISPHOSPHOGLYCERATE-INDEPENDENT PHOSPHOGLYCERATE MUTASE"/>
    <property type="match status" value="1"/>
</dbReference>
<evidence type="ECO:0000256" key="3">
    <source>
        <dbReference type="ARBA" id="ARBA00004921"/>
    </source>
</evidence>
<comment type="function">
    <text evidence="2">Catalyzes the interconversion of 2-phosphoglycerate and 3-phosphoglycerate.</text>
</comment>
<keyword evidence="9" id="KW-1185">Reference proteome</keyword>
<dbReference type="PIRSF" id="PIRSF006392">
    <property type="entry name" value="IPGAM_arch"/>
    <property type="match status" value="1"/>
</dbReference>
<evidence type="ECO:0000313" key="9">
    <source>
        <dbReference type="Proteomes" id="UP000188181"/>
    </source>
</evidence>
<dbReference type="NCBIfam" id="TIGR00306">
    <property type="entry name" value="apgM"/>
    <property type="match status" value="1"/>
</dbReference>
<dbReference type="Gene3D" id="3.30.70.2130">
    <property type="entry name" value="Metalloenzyme domain"/>
    <property type="match status" value="1"/>
</dbReference>
<dbReference type="KEGG" id="pbas:SMSP2_01670"/>
<dbReference type="OrthoDB" id="9804453at2"/>
<organism evidence="8 9">
    <name type="scientific">Limihaloglobus sulfuriphilus</name>
    <dbReference type="NCBI Taxonomy" id="1851148"/>
    <lineage>
        <taxon>Bacteria</taxon>
        <taxon>Pseudomonadati</taxon>
        <taxon>Planctomycetota</taxon>
        <taxon>Phycisphaerae</taxon>
        <taxon>Sedimentisphaerales</taxon>
        <taxon>Sedimentisphaeraceae</taxon>
        <taxon>Limihaloglobus</taxon>
    </lineage>
</organism>
<dbReference type="InterPro" id="IPR017850">
    <property type="entry name" value="Alkaline_phosphatase_core_sf"/>
</dbReference>
<dbReference type="Pfam" id="PF10143">
    <property type="entry name" value="PhosphMutase"/>
    <property type="match status" value="1"/>
</dbReference>
<proteinExistence type="inferred from homology"/>
<dbReference type="Pfam" id="PF01676">
    <property type="entry name" value="Metalloenzyme"/>
    <property type="match status" value="1"/>
</dbReference>
<dbReference type="STRING" id="1851148.SMSP2_01670"/>
<dbReference type="AlphaFoldDB" id="A0A1Q2MF66"/>
<dbReference type="InterPro" id="IPR023665">
    <property type="entry name" value="ApgAM_prokaryotes"/>
</dbReference>
<keyword evidence="5" id="KW-0324">Glycolysis</keyword>
<gene>
    <name evidence="8" type="ORF">SMSP2_01670</name>
</gene>
<sequence>MKHIIVIPDGAADEPLEIFDGKTVIEAARTPNIDRLCRSAYQGMVRTVPEGVAPGSDVAQMSILGYNVLENYNGRAPIEAAAQGIDLGSEDWVFRCNLVTYADECMADHSAGHISNEEAGKLMDVIRSELETENIRFYKGVSYRHLCVISGATFDLETQPPHEIIGKPIDKNLPKGKNESLIRELMLRSRSLFENHEINTVRMDLGENPVSSIWLWGQGRKTELKPFKDAYGKTGAMITAVDLARGLATLIGFDIINVEGATGYYDTNYQGKTEAAKEALKTHDVVVVHIEGPDEAGHSGNAVIKKKALERIDELVIGPLAEEMEKYQGSRMLVMPDHPTPIRTQGHTAEPVPFLIYGDGIKPNIDKTFSERNAAQSGLFIDEGYQLMEFFLKGMRR</sequence>
<dbReference type="CDD" id="cd16011">
    <property type="entry name" value="iPGM_like"/>
    <property type="match status" value="1"/>
</dbReference>
<dbReference type="GO" id="GO:0006096">
    <property type="term" value="P:glycolytic process"/>
    <property type="evidence" value="ECO:0007669"/>
    <property type="project" value="UniProtKB-KW"/>
</dbReference>
<dbReference type="NCBIfam" id="NF003242">
    <property type="entry name" value="PRK04200.1"/>
    <property type="match status" value="1"/>
</dbReference>
<dbReference type="SUPFAM" id="SSF53649">
    <property type="entry name" value="Alkaline phosphatase-like"/>
    <property type="match status" value="1"/>
</dbReference>
<dbReference type="PANTHER" id="PTHR31209">
    <property type="entry name" value="COFACTOR-INDEPENDENT PHOSPHOGLYCERATE MUTASE"/>
    <property type="match status" value="1"/>
</dbReference>
<feature type="domain" description="Metalloenzyme" evidence="7">
    <location>
        <begin position="1"/>
        <end position="370"/>
    </location>
</feature>
<dbReference type="InterPro" id="IPR042253">
    <property type="entry name" value="Pglycerate_mutase_ApgM_sf"/>
</dbReference>
<reference evidence="9" key="1">
    <citation type="submission" date="2017-02" db="EMBL/GenBank/DDBJ databases">
        <title>Comparative genomics and description of representatives of a novel lineage of planctomycetes thriving in anoxic sediments.</title>
        <authorList>
            <person name="Spring S."/>
            <person name="Bunk B."/>
            <person name="Sproer C."/>
        </authorList>
    </citation>
    <scope>NUCLEOTIDE SEQUENCE [LARGE SCALE GENOMIC DNA]</scope>
    <source>
        <strain evidence="9">SM-Chi-D1</strain>
    </source>
</reference>
<dbReference type="Proteomes" id="UP000188181">
    <property type="component" value="Chromosome"/>
</dbReference>
<evidence type="ECO:0000313" key="8">
    <source>
        <dbReference type="EMBL" id="AQQ71299.1"/>
    </source>
</evidence>
<dbReference type="NCBIfam" id="TIGR02535">
    <property type="entry name" value="hyp_Hser_kinase"/>
    <property type="match status" value="1"/>
</dbReference>
<evidence type="ECO:0000256" key="2">
    <source>
        <dbReference type="ARBA" id="ARBA00002315"/>
    </source>
</evidence>